<proteinExistence type="predicted"/>
<dbReference type="Proteomes" id="UP000319432">
    <property type="component" value="Chromosome"/>
</dbReference>
<dbReference type="EMBL" id="CP033464">
    <property type="protein sequence ID" value="QDX93161.1"/>
    <property type="molecule type" value="Genomic_DNA"/>
</dbReference>
<reference evidence="1 2" key="1">
    <citation type="submission" date="2018-11" db="EMBL/GenBank/DDBJ databases">
        <title>Phylogenetic determinants of toxin gene distribution in genomes of Brevibacillus laterosporus.</title>
        <authorList>
            <person name="Glare T.R."/>
            <person name="Durrant A."/>
            <person name="Berry C."/>
            <person name="Palma L."/>
            <person name="Ormskirk M."/>
            <person name="Cox M.O."/>
        </authorList>
    </citation>
    <scope>NUCLEOTIDE SEQUENCE [LARGE SCALE GENOMIC DNA]</scope>
    <source>
        <strain evidence="1 2">1821L</strain>
    </source>
</reference>
<gene>
    <name evidence="1" type="ORF">EEL30_13100</name>
</gene>
<keyword evidence="2" id="KW-1185">Reference proteome</keyword>
<evidence type="ECO:0000313" key="2">
    <source>
        <dbReference type="Proteomes" id="UP000319432"/>
    </source>
</evidence>
<protein>
    <submittedName>
        <fullName evidence="1">Uncharacterized protein</fullName>
    </submittedName>
</protein>
<dbReference type="AlphaFoldDB" id="A0A518V832"/>
<organism evidence="1 2">
    <name type="scientific">Brevibacillus laterosporus</name>
    <name type="common">Bacillus laterosporus</name>
    <dbReference type="NCBI Taxonomy" id="1465"/>
    <lineage>
        <taxon>Bacteria</taxon>
        <taxon>Bacillati</taxon>
        <taxon>Bacillota</taxon>
        <taxon>Bacilli</taxon>
        <taxon>Bacillales</taxon>
        <taxon>Paenibacillaceae</taxon>
        <taxon>Brevibacillus</taxon>
    </lineage>
</organism>
<sequence>MLILYWNSIYILLLTDAIRHNILEQFQEVGTYLLQILSDLIIFFIAWMIKVLNMGYSFIIQPPHNTAYKTKMTKLTV</sequence>
<accession>A0A518V832</accession>
<evidence type="ECO:0000313" key="1">
    <source>
        <dbReference type="EMBL" id="QDX93161.1"/>
    </source>
</evidence>
<name>A0A518V832_BRELA</name>